<dbReference type="PANTHER" id="PTHR16133">
    <property type="entry name" value="SOLUTE CARRIER FAMILY 39 ZINC TRANSPORTER , MEMBER 9-RELATED"/>
    <property type="match status" value="1"/>
</dbReference>
<evidence type="ECO:0000256" key="5">
    <source>
        <dbReference type="ARBA" id="ARBA00023034"/>
    </source>
</evidence>
<accession>A0A9P8A197</accession>
<feature type="transmembrane region" description="Helical" evidence="8">
    <location>
        <begin position="544"/>
        <end position="566"/>
    </location>
</feature>
<gene>
    <name evidence="9" type="ORF">KVV02_005583</name>
</gene>
<dbReference type="AlphaFoldDB" id="A0A9P8A197"/>
<feature type="compositionally biased region" description="Basic and acidic residues" evidence="7">
    <location>
        <begin position="395"/>
        <end position="404"/>
    </location>
</feature>
<evidence type="ECO:0000256" key="8">
    <source>
        <dbReference type="SAM" id="Phobius"/>
    </source>
</evidence>
<keyword evidence="5" id="KW-0333">Golgi apparatus</keyword>
<dbReference type="GO" id="GO:0006829">
    <property type="term" value="P:zinc ion transport"/>
    <property type="evidence" value="ECO:0007669"/>
    <property type="project" value="InterPro"/>
</dbReference>
<keyword evidence="4 8" id="KW-1133">Transmembrane helix</keyword>
<dbReference type="EMBL" id="JAIFTL010000166">
    <property type="protein sequence ID" value="KAG9322099.1"/>
    <property type="molecule type" value="Genomic_DNA"/>
</dbReference>
<dbReference type="InterPro" id="IPR013875">
    <property type="entry name" value="Pam17"/>
</dbReference>
<feature type="region of interest" description="Disordered" evidence="7">
    <location>
        <begin position="389"/>
        <end position="446"/>
    </location>
</feature>
<feature type="transmembrane region" description="Helical" evidence="8">
    <location>
        <begin position="81"/>
        <end position="99"/>
    </location>
</feature>
<dbReference type="Pfam" id="PF08566">
    <property type="entry name" value="Pam17"/>
    <property type="match status" value="1"/>
</dbReference>
<dbReference type="Pfam" id="PF02535">
    <property type="entry name" value="Zip"/>
    <property type="match status" value="1"/>
</dbReference>
<evidence type="ECO:0000256" key="7">
    <source>
        <dbReference type="SAM" id="MobiDB-lite"/>
    </source>
</evidence>
<reference evidence="9" key="1">
    <citation type="submission" date="2021-07" db="EMBL/GenBank/DDBJ databases">
        <title>Draft genome of Mortierella alpina, strain LL118, isolated from an aspen leaf litter sample.</title>
        <authorList>
            <person name="Yang S."/>
            <person name="Vinatzer B.A."/>
        </authorList>
    </citation>
    <scope>NUCLEOTIDE SEQUENCE</scope>
    <source>
        <strain evidence="9">LL118</strain>
    </source>
</reference>
<comment type="subcellular location">
    <subcellularLocation>
        <location evidence="1">Endomembrane system</location>
        <topology evidence="1">Multi-pass membrane protein</topology>
    </subcellularLocation>
    <subcellularLocation>
        <location evidence="2">Golgi apparatus membrane</location>
    </subcellularLocation>
</comment>
<dbReference type="InterPro" id="IPR003689">
    <property type="entry name" value="ZIP"/>
</dbReference>
<feature type="transmembrane region" description="Helical" evidence="8">
    <location>
        <begin position="578"/>
        <end position="597"/>
    </location>
</feature>
<evidence type="ECO:0000256" key="2">
    <source>
        <dbReference type="ARBA" id="ARBA00004394"/>
    </source>
</evidence>
<comment type="caution">
    <text evidence="9">The sequence shown here is derived from an EMBL/GenBank/DDBJ whole genome shotgun (WGS) entry which is preliminary data.</text>
</comment>
<dbReference type="GO" id="GO:0046873">
    <property type="term" value="F:metal ion transmembrane transporter activity"/>
    <property type="evidence" value="ECO:0007669"/>
    <property type="project" value="InterPro"/>
</dbReference>
<protein>
    <submittedName>
        <fullName evidence="9">Uncharacterized protein</fullName>
    </submittedName>
</protein>
<name>A0A9P8A197_MORAP</name>
<keyword evidence="3 8" id="KW-0812">Transmembrane</keyword>
<evidence type="ECO:0000256" key="6">
    <source>
        <dbReference type="ARBA" id="ARBA00023136"/>
    </source>
</evidence>
<feature type="transmembrane region" description="Helical" evidence="8">
    <location>
        <begin position="219"/>
        <end position="240"/>
    </location>
</feature>
<feature type="transmembrane region" description="Helical" evidence="8">
    <location>
        <begin position="609"/>
        <end position="632"/>
    </location>
</feature>
<proteinExistence type="predicted"/>
<evidence type="ECO:0000313" key="9">
    <source>
        <dbReference type="EMBL" id="KAG9322099.1"/>
    </source>
</evidence>
<evidence type="ECO:0000256" key="4">
    <source>
        <dbReference type="ARBA" id="ARBA00022989"/>
    </source>
</evidence>
<sequence length="679" mass="73834">MATAATRMSLMTGRAAPRVCLAKSSVNTVSSRRLLTTSAPVKNAQTSNAGSAKAALEQPHETMDWNTYFALRKTRRNYERVFMIPCAAFGLVGAGYYFAQQDFDPTPIFGMDQVVVYGAGTIAAGIVGLATGPVVGNMVFRAVNSRAKPLVDRMDKEFFKHIVKNRADPTANSVRNPIPDYYGEKIKSVSEYRAWLRKQREYRRKAHFYVGVEPSMDPFFGLILLCIAMLVASFLAGNIPLSFHLSEDRLKLISNFGVGLLVGTSLVVIIPEGVETLYSVPKPAAPPSPLASAGLGHNQPIKRSSFHPDTAAVGFAFIPGVLKAAESSHIFKRDNEHVVVTERDHVYAAMQDQLSADAVEATSFEENMLKTRQDDRIVQLDVTQASENHAPVFLKRQDVGDGDKTGVAPTGDQQSKDAINDDQEKQQQQQQPDHANEEAGEDEESEEVHKYIGLALLAGFILMFLIDQMGPTHAHGHNNHVSVADFTELHNLQLDDGNIRMPSAVGMNSGSKKRGNPITIGLVVHAAADGIALGASASRPELRLIVFLAIMLHKAPAAFGLSTVLLQHGFSRRQTRQQVAIFSLAAPIGAILTYIFIQMSGQHDEASLHWWTGMLLLFSGGTFLYVAMHVMSEMNNSERSSSGYSVGGSSGDKGLSVVEVLCVIGGMIVPLILSVDHEH</sequence>
<evidence type="ECO:0000313" key="10">
    <source>
        <dbReference type="Proteomes" id="UP000717515"/>
    </source>
</evidence>
<feature type="compositionally biased region" description="Basic and acidic residues" evidence="7">
    <location>
        <begin position="414"/>
        <end position="425"/>
    </location>
</feature>
<dbReference type="Proteomes" id="UP000717515">
    <property type="component" value="Unassembled WGS sequence"/>
</dbReference>
<dbReference type="InterPro" id="IPR045891">
    <property type="entry name" value="ZIP9"/>
</dbReference>
<organism evidence="9 10">
    <name type="scientific">Mortierella alpina</name>
    <name type="common">Oleaginous fungus</name>
    <name type="synonym">Mortierella renispora</name>
    <dbReference type="NCBI Taxonomy" id="64518"/>
    <lineage>
        <taxon>Eukaryota</taxon>
        <taxon>Fungi</taxon>
        <taxon>Fungi incertae sedis</taxon>
        <taxon>Mucoromycota</taxon>
        <taxon>Mortierellomycotina</taxon>
        <taxon>Mortierellomycetes</taxon>
        <taxon>Mortierellales</taxon>
        <taxon>Mortierellaceae</taxon>
        <taxon>Mortierella</taxon>
    </lineage>
</organism>
<dbReference type="GO" id="GO:0000139">
    <property type="term" value="C:Golgi membrane"/>
    <property type="evidence" value="ECO:0007669"/>
    <property type="project" value="UniProtKB-SubCell"/>
</dbReference>
<feature type="transmembrane region" description="Helical" evidence="8">
    <location>
        <begin position="114"/>
        <end position="140"/>
    </location>
</feature>
<dbReference type="PANTHER" id="PTHR16133:SF0">
    <property type="entry name" value="ZINC_IRON REGULATED TRANSPORTER-RELATED PROTEIN 102B, ISOFORM E"/>
    <property type="match status" value="1"/>
</dbReference>
<evidence type="ECO:0000256" key="1">
    <source>
        <dbReference type="ARBA" id="ARBA00004127"/>
    </source>
</evidence>
<dbReference type="GO" id="GO:0001405">
    <property type="term" value="C:PAM complex, Tim23 associated import motor"/>
    <property type="evidence" value="ECO:0007669"/>
    <property type="project" value="InterPro"/>
</dbReference>
<evidence type="ECO:0000256" key="3">
    <source>
        <dbReference type="ARBA" id="ARBA00022692"/>
    </source>
</evidence>
<keyword evidence="6 8" id="KW-0472">Membrane</keyword>